<accession>A0ABV1ZWE9</accession>
<evidence type="ECO:0000313" key="4">
    <source>
        <dbReference type="EMBL" id="MES0835412.1"/>
    </source>
</evidence>
<keyword evidence="5" id="KW-1185">Reference proteome</keyword>
<feature type="compositionally biased region" description="Gly residues" evidence="1">
    <location>
        <begin position="203"/>
        <end position="212"/>
    </location>
</feature>
<evidence type="ECO:0000313" key="5">
    <source>
        <dbReference type="Proteomes" id="UP001432401"/>
    </source>
</evidence>
<feature type="domain" description="Multidrug resistance protein MdtA-like C-terminal permuted SH3" evidence="3">
    <location>
        <begin position="257"/>
        <end position="310"/>
    </location>
</feature>
<comment type="caution">
    <text evidence="4">The sequence shown here is derived from an EMBL/GenBank/DDBJ whole genome shotgun (WGS) entry which is preliminary data.</text>
</comment>
<keyword evidence="2" id="KW-0472">Membrane</keyword>
<keyword evidence="2" id="KW-0812">Transmembrane</keyword>
<reference evidence="4 5" key="1">
    <citation type="submission" date="2024-06" db="EMBL/GenBank/DDBJ databases">
        <authorList>
            <person name="Bataeva Y.V."/>
            <person name="Grigorian L.N."/>
            <person name="Solomentsev V.I."/>
        </authorList>
    </citation>
    <scope>NUCLEOTIDE SEQUENCE [LARGE SCALE GENOMIC DNA]</scope>
    <source>
        <strain evidence="5">SCPM-O-B-12605 (RCAM04882)</strain>
    </source>
</reference>
<name>A0ABV1ZWE9_9ACTN</name>
<gene>
    <name evidence="4" type="ORF">ABUK86_16660</name>
</gene>
<dbReference type="Proteomes" id="UP001432401">
    <property type="component" value="Unassembled WGS sequence"/>
</dbReference>
<proteinExistence type="predicted"/>
<feature type="region of interest" description="Disordered" evidence="1">
    <location>
        <begin position="203"/>
        <end position="229"/>
    </location>
</feature>
<dbReference type="InterPro" id="IPR058627">
    <property type="entry name" value="MdtA-like_C"/>
</dbReference>
<protein>
    <submittedName>
        <fullName evidence="4">HlyD family efflux transporter periplasmic adaptor subunit</fullName>
    </submittedName>
</protein>
<organism evidence="4 5">
    <name type="scientific">Nocardiopsis tropica</name>
    <dbReference type="NCBI Taxonomy" id="109330"/>
    <lineage>
        <taxon>Bacteria</taxon>
        <taxon>Bacillati</taxon>
        <taxon>Actinomycetota</taxon>
        <taxon>Actinomycetes</taxon>
        <taxon>Streptosporangiales</taxon>
        <taxon>Nocardiopsidaceae</taxon>
        <taxon>Nocardiopsis</taxon>
    </lineage>
</organism>
<keyword evidence="2" id="KW-1133">Transmembrane helix</keyword>
<feature type="transmembrane region" description="Helical" evidence="2">
    <location>
        <begin position="6"/>
        <end position="25"/>
    </location>
</feature>
<dbReference type="EMBL" id="JBEQNB010000008">
    <property type="protein sequence ID" value="MES0835412.1"/>
    <property type="molecule type" value="Genomic_DNA"/>
</dbReference>
<dbReference type="PANTHER" id="PTHR30469">
    <property type="entry name" value="MULTIDRUG RESISTANCE PROTEIN MDTA"/>
    <property type="match status" value="1"/>
</dbReference>
<evidence type="ECO:0000256" key="2">
    <source>
        <dbReference type="SAM" id="Phobius"/>
    </source>
</evidence>
<dbReference type="RefSeq" id="WP_352984353.1">
    <property type="nucleotide sequence ID" value="NZ_JBEQNA010000003.1"/>
</dbReference>
<evidence type="ECO:0000256" key="1">
    <source>
        <dbReference type="SAM" id="MobiDB-lite"/>
    </source>
</evidence>
<sequence>MKKWIVIGAVLVVLGGLVGTGYFLLGRLGDPSEEMLMDPSAMDVGGAPVEVVMGEISSVMVLDAVVEAEPGEAVKARGGGTVTHLWVADGAEVEEGAPIVNVRVQAEAAPEDGEGAPDAPAATETTLYAPTSGTVSGLDDVLVGDVLEPGAAVAEVAPDRFRAVASIPANDLYRFYEDPEDIMLKIDKGPPADVCEFLSLGADGGGGGGGEDAGGETGEEGAGGGGGSRLTCRVPSDLQVFDGVQGQLSVTTGEAENVLVVPVTSVRGTSEEGEVVVVAGDGSEEVREVRLGMSDGSLVEVTEGLGVGDMIMDPVPLDPRFDVPGAGDAEEDLMGEEG</sequence>
<evidence type="ECO:0000259" key="3">
    <source>
        <dbReference type="Pfam" id="PF25967"/>
    </source>
</evidence>
<dbReference type="Gene3D" id="2.40.50.100">
    <property type="match status" value="1"/>
</dbReference>
<dbReference type="Gene3D" id="2.40.420.20">
    <property type="match status" value="1"/>
</dbReference>
<dbReference type="Pfam" id="PF25967">
    <property type="entry name" value="RND-MFP_C"/>
    <property type="match status" value="1"/>
</dbReference>